<name>A0A0X8X1M6_9SPHI</name>
<evidence type="ECO:0000313" key="2">
    <source>
        <dbReference type="Proteomes" id="UP000218263"/>
    </source>
</evidence>
<organism evidence="1 2">
    <name type="scientific">Mucilaginibacter gotjawali</name>
    <dbReference type="NCBI Taxonomy" id="1550579"/>
    <lineage>
        <taxon>Bacteria</taxon>
        <taxon>Pseudomonadati</taxon>
        <taxon>Bacteroidota</taxon>
        <taxon>Sphingobacteriia</taxon>
        <taxon>Sphingobacteriales</taxon>
        <taxon>Sphingobacteriaceae</taxon>
        <taxon>Mucilaginibacter</taxon>
    </lineage>
</organism>
<dbReference type="EMBL" id="AP017313">
    <property type="protein sequence ID" value="BAU53493.1"/>
    <property type="molecule type" value="Genomic_DNA"/>
</dbReference>
<sequence length="91" mass="10261">MAGEGVFFAECLFEICFKLINLVLPIKIREVVMKKKATIVSQPEKTVANKSETSAHQVHIHKPHLDHSFCDHSHGRVNRFPFGSNNGPFAF</sequence>
<reference evidence="1 2" key="1">
    <citation type="submission" date="2015-12" db="EMBL/GenBank/DDBJ databases">
        <title>Genome sequence of Mucilaginibacter gotjawali.</title>
        <authorList>
            <person name="Lee J.S."/>
            <person name="Lee K.C."/>
            <person name="Kim K.K."/>
            <person name="Lee B.W."/>
        </authorList>
    </citation>
    <scope>NUCLEOTIDE SEQUENCE [LARGE SCALE GENOMIC DNA]</scope>
    <source>
        <strain evidence="1 2">SA3-7</strain>
    </source>
</reference>
<gene>
    <name evidence="1" type="ORF">MgSA37_01662</name>
</gene>
<dbReference type="KEGG" id="mgot:MgSA37_01662"/>
<evidence type="ECO:0000313" key="1">
    <source>
        <dbReference type="EMBL" id="BAU53493.1"/>
    </source>
</evidence>
<dbReference type="Proteomes" id="UP000218263">
    <property type="component" value="Chromosome"/>
</dbReference>
<accession>A0A0X8X1M6</accession>
<proteinExistence type="predicted"/>
<keyword evidence="2" id="KW-1185">Reference proteome</keyword>
<dbReference type="AlphaFoldDB" id="A0A0X8X1M6"/>
<protein>
    <submittedName>
        <fullName evidence="1">Uncharacterized protein</fullName>
    </submittedName>
</protein>